<gene>
    <name evidence="2" type="ORF">SAMN05421762_0044</name>
</gene>
<accession>A0A1I1H567</accession>
<dbReference type="SUPFAM" id="SSF53448">
    <property type="entry name" value="Nucleotide-diphospho-sugar transferases"/>
    <property type="match status" value="1"/>
</dbReference>
<reference evidence="2 3" key="1">
    <citation type="submission" date="2016-10" db="EMBL/GenBank/DDBJ databases">
        <authorList>
            <person name="de Groot N.N."/>
        </authorList>
    </citation>
    <scope>NUCLEOTIDE SEQUENCE [LARGE SCALE GENOMIC DNA]</scope>
    <source>
        <strain evidence="2 3">DSM 29619</strain>
    </source>
</reference>
<dbReference type="PANTHER" id="PTHR22916">
    <property type="entry name" value="GLYCOSYLTRANSFERASE"/>
    <property type="match status" value="1"/>
</dbReference>
<dbReference type="GO" id="GO:0016758">
    <property type="term" value="F:hexosyltransferase activity"/>
    <property type="evidence" value="ECO:0007669"/>
    <property type="project" value="UniProtKB-ARBA"/>
</dbReference>
<dbReference type="PANTHER" id="PTHR22916:SF3">
    <property type="entry name" value="UDP-GLCNAC:BETAGAL BETA-1,3-N-ACETYLGLUCOSAMINYLTRANSFERASE-LIKE PROTEIN 1"/>
    <property type="match status" value="1"/>
</dbReference>
<dbReference type="AlphaFoldDB" id="A0A1I1H567"/>
<sequence>MTGNLTICLPMLNGELYLQEQLDSLLRQTRPPDRVFLSDDGSTDSTVSIAKKFQAKAPFEVRIIDGPQAGYGNNVMRLLAEAPEGHLAFCDQDDIWDEFRLEHATAALFRLHLPTLLVCGRTFRPSRTNTTVRPTTANFVQSLYRNQAPANATVVNPAATRLIKENAHLLATNPSFPDWWIYSLILGHGGSLLFDPKPGLCYRQHAGNLIGARTVRGLLKRGKAILSGQHKTWKETHLLALWSCRKALTPTNRAALYKALKASRRKKIARFPIDLSRIS</sequence>
<dbReference type="EMBL" id="FOLX01000001">
    <property type="protein sequence ID" value="SFC16573.1"/>
    <property type="molecule type" value="Genomic_DNA"/>
</dbReference>
<organism evidence="2 3">
    <name type="scientific">Pseudooceanicola nitratireducens</name>
    <dbReference type="NCBI Taxonomy" id="517719"/>
    <lineage>
        <taxon>Bacteria</taxon>
        <taxon>Pseudomonadati</taxon>
        <taxon>Pseudomonadota</taxon>
        <taxon>Alphaproteobacteria</taxon>
        <taxon>Rhodobacterales</taxon>
        <taxon>Paracoccaceae</taxon>
        <taxon>Pseudooceanicola</taxon>
    </lineage>
</organism>
<dbReference type="InterPro" id="IPR029044">
    <property type="entry name" value="Nucleotide-diphossugar_trans"/>
</dbReference>
<dbReference type="Proteomes" id="UP000231644">
    <property type="component" value="Unassembled WGS sequence"/>
</dbReference>
<evidence type="ECO:0000313" key="2">
    <source>
        <dbReference type="EMBL" id="SFC16573.1"/>
    </source>
</evidence>
<feature type="domain" description="Glycosyltransferase 2-like" evidence="1">
    <location>
        <begin position="6"/>
        <end position="156"/>
    </location>
</feature>
<protein>
    <submittedName>
        <fullName evidence="2">Glycosyl transferase family 2</fullName>
    </submittedName>
</protein>
<name>A0A1I1H567_9RHOB</name>
<evidence type="ECO:0000313" key="3">
    <source>
        <dbReference type="Proteomes" id="UP000231644"/>
    </source>
</evidence>
<keyword evidence="3" id="KW-1185">Reference proteome</keyword>
<dbReference type="InterPro" id="IPR001173">
    <property type="entry name" value="Glyco_trans_2-like"/>
</dbReference>
<dbReference type="STRING" id="517719.SAMN05421762_0044"/>
<keyword evidence="2" id="KW-0808">Transferase</keyword>
<dbReference type="Pfam" id="PF00535">
    <property type="entry name" value="Glycos_transf_2"/>
    <property type="match status" value="1"/>
</dbReference>
<proteinExistence type="predicted"/>
<dbReference type="Gene3D" id="3.90.550.10">
    <property type="entry name" value="Spore Coat Polysaccharide Biosynthesis Protein SpsA, Chain A"/>
    <property type="match status" value="1"/>
</dbReference>
<dbReference type="OrthoDB" id="9802649at2"/>
<dbReference type="RefSeq" id="WP_093448637.1">
    <property type="nucleotide sequence ID" value="NZ_FNZG01000002.1"/>
</dbReference>
<evidence type="ECO:0000259" key="1">
    <source>
        <dbReference type="Pfam" id="PF00535"/>
    </source>
</evidence>